<dbReference type="AlphaFoldDB" id="A0A1Y1Y460"/>
<dbReference type="FunFam" id="1.10.1410.10:FF:000003">
    <property type="entry name" value="non-canonical poly(A) RNA polymerase PAPD7"/>
    <property type="match status" value="1"/>
</dbReference>
<dbReference type="SUPFAM" id="SSF81631">
    <property type="entry name" value="PAP/OAS1 substrate-binding domain"/>
    <property type="match status" value="1"/>
</dbReference>
<comment type="similarity">
    <text evidence="2">Belongs to the DNA polymerase type-B-like family.</text>
</comment>
<dbReference type="InterPro" id="IPR054708">
    <property type="entry name" value="MTPAP-like_central"/>
</dbReference>
<reference evidence="9 10" key="1">
    <citation type="submission" date="2016-07" db="EMBL/GenBank/DDBJ databases">
        <title>Pervasive Adenine N6-methylation of Active Genes in Fungi.</title>
        <authorList>
            <consortium name="DOE Joint Genome Institute"/>
            <person name="Mondo S.J."/>
            <person name="Dannebaum R.O."/>
            <person name="Kuo R.C."/>
            <person name="Labutti K."/>
            <person name="Haridas S."/>
            <person name="Kuo A."/>
            <person name="Salamov A."/>
            <person name="Ahrendt S.R."/>
            <person name="Lipzen A."/>
            <person name="Sullivan W."/>
            <person name="Andreopoulos W.B."/>
            <person name="Clum A."/>
            <person name="Lindquist E."/>
            <person name="Daum C."/>
            <person name="Ramamoorthy G.K."/>
            <person name="Gryganskyi A."/>
            <person name="Culley D."/>
            <person name="Magnuson J.K."/>
            <person name="James T.Y."/>
            <person name="O'Malley M.A."/>
            <person name="Stajich J.E."/>
            <person name="Spatafora J.W."/>
            <person name="Visel A."/>
            <person name="Grigoriev I.V."/>
        </authorList>
    </citation>
    <scope>NUCLEOTIDE SEQUENCE [LARGE SCALE GENOMIC DNA]</scope>
    <source>
        <strain evidence="9 10">CBS 931.73</strain>
    </source>
</reference>
<evidence type="ECO:0000313" key="10">
    <source>
        <dbReference type="Proteomes" id="UP000193498"/>
    </source>
</evidence>
<evidence type="ECO:0000256" key="3">
    <source>
        <dbReference type="ARBA" id="ARBA00012388"/>
    </source>
</evidence>
<sequence length="320" mass="36018">MLHQEIQHFVEYISPSPEEHEMRFMVYKSIEQVVQSLWPEAKVRLFGSYDTQLYLPTSDIDVVIFLPDLVSNNKRYLYLLAQTLETSGVATKIRVVAKARVPIIKLQEAVSRYQVDISFNVENGVQSVPIIKEMVLKSPAVRPLVLLLKQFLLLRGLNEVYNGGLGSYSILLIVVNFLQLHPKLSTGQVDPEKDLGRLLVDLFFLYGKKFNYMQDGICVEGEGSYFNKAEKGWSNSKDPGLLSIQDPQDPNNDVSKGSFEIMRVKQAFSSAYDSLTSLLSSQTVSERSQDNNERGNVPRKQASSILDIVIAISPGAIQNR</sequence>
<evidence type="ECO:0000259" key="8">
    <source>
        <dbReference type="Pfam" id="PF22600"/>
    </source>
</evidence>
<feature type="domain" description="Poly(A) RNA polymerase mitochondrial-like central palm" evidence="8">
    <location>
        <begin position="2"/>
        <end position="131"/>
    </location>
</feature>
<name>A0A1Y1Y460_9FUNG</name>
<dbReference type="FunFam" id="3.30.460.10:FF:000006">
    <property type="entry name" value="non-canonical poly(A) RNA polymerase PAPD5"/>
    <property type="match status" value="1"/>
</dbReference>
<evidence type="ECO:0000256" key="1">
    <source>
        <dbReference type="ARBA" id="ARBA00001936"/>
    </source>
</evidence>
<dbReference type="Gene3D" id="1.10.1410.10">
    <property type="match status" value="1"/>
</dbReference>
<protein>
    <recommendedName>
        <fullName evidence="3">polynucleotide adenylyltransferase</fullName>
        <ecNumber evidence="3">2.7.7.19</ecNumber>
    </recommendedName>
</protein>
<dbReference type="CDD" id="cd05402">
    <property type="entry name" value="NT_PAP_TUTase"/>
    <property type="match status" value="1"/>
</dbReference>
<evidence type="ECO:0000256" key="2">
    <source>
        <dbReference type="ARBA" id="ARBA00008593"/>
    </source>
</evidence>
<keyword evidence="5" id="KW-0479">Metal-binding</keyword>
<dbReference type="PANTHER" id="PTHR23092">
    <property type="entry name" value="POLY(A) RNA POLYMERASE"/>
    <property type="match status" value="1"/>
</dbReference>
<dbReference type="Pfam" id="PF22600">
    <property type="entry name" value="MTPAP-like_central"/>
    <property type="match status" value="1"/>
</dbReference>
<evidence type="ECO:0000256" key="5">
    <source>
        <dbReference type="ARBA" id="ARBA00022723"/>
    </source>
</evidence>
<dbReference type="GO" id="GO:0031499">
    <property type="term" value="C:TRAMP complex"/>
    <property type="evidence" value="ECO:0007669"/>
    <property type="project" value="UniProtKB-ARBA"/>
</dbReference>
<evidence type="ECO:0000256" key="4">
    <source>
        <dbReference type="ARBA" id="ARBA00022679"/>
    </source>
</evidence>
<dbReference type="InterPro" id="IPR045862">
    <property type="entry name" value="Trf4-like"/>
</dbReference>
<dbReference type="GO" id="GO:0043634">
    <property type="term" value="P:polyadenylation-dependent ncRNA catabolic process"/>
    <property type="evidence" value="ECO:0007669"/>
    <property type="project" value="TreeGrafter"/>
</dbReference>
<dbReference type="GO" id="GO:0005730">
    <property type="term" value="C:nucleolus"/>
    <property type="evidence" value="ECO:0007669"/>
    <property type="project" value="TreeGrafter"/>
</dbReference>
<organism evidence="9 10">
    <name type="scientific">Basidiobolus meristosporus CBS 931.73</name>
    <dbReference type="NCBI Taxonomy" id="1314790"/>
    <lineage>
        <taxon>Eukaryota</taxon>
        <taxon>Fungi</taxon>
        <taxon>Fungi incertae sedis</taxon>
        <taxon>Zoopagomycota</taxon>
        <taxon>Entomophthoromycotina</taxon>
        <taxon>Basidiobolomycetes</taxon>
        <taxon>Basidiobolales</taxon>
        <taxon>Basidiobolaceae</taxon>
        <taxon>Basidiobolus</taxon>
    </lineage>
</organism>
<gene>
    <name evidence="9" type="ORF">K493DRAFT_376186</name>
</gene>
<comment type="caution">
    <text evidence="9">The sequence shown here is derived from an EMBL/GenBank/DDBJ whole genome shotgun (WGS) entry which is preliminary data.</text>
</comment>
<accession>A0A1Y1Y460</accession>
<keyword evidence="6" id="KW-0460">Magnesium</keyword>
<dbReference type="STRING" id="1314790.A0A1Y1Y460"/>
<evidence type="ECO:0000256" key="6">
    <source>
        <dbReference type="ARBA" id="ARBA00022842"/>
    </source>
</evidence>
<dbReference type="GO" id="GO:0031123">
    <property type="term" value="P:RNA 3'-end processing"/>
    <property type="evidence" value="ECO:0007669"/>
    <property type="project" value="TreeGrafter"/>
</dbReference>
<keyword evidence="10" id="KW-1185">Reference proteome</keyword>
<dbReference type="InterPro" id="IPR002058">
    <property type="entry name" value="PAP_assoc"/>
</dbReference>
<proteinExistence type="inferred from homology"/>
<dbReference type="GO" id="GO:0046872">
    <property type="term" value="F:metal ion binding"/>
    <property type="evidence" value="ECO:0007669"/>
    <property type="project" value="UniProtKB-KW"/>
</dbReference>
<dbReference type="Pfam" id="PF03828">
    <property type="entry name" value="PAP_assoc"/>
    <property type="match status" value="1"/>
</dbReference>
<dbReference type="InParanoid" id="A0A1Y1Y460"/>
<dbReference type="FunCoup" id="A0A1Y1Y460">
    <property type="interactions" value="83"/>
</dbReference>
<dbReference type="GO" id="GO:0071035">
    <property type="term" value="P:nuclear polyadenylation-dependent rRNA catabolic process"/>
    <property type="evidence" value="ECO:0007669"/>
    <property type="project" value="UniProtKB-ARBA"/>
</dbReference>
<comment type="cofactor">
    <cofactor evidence="1">
        <name>Mn(2+)</name>
        <dbReference type="ChEBI" id="CHEBI:29035"/>
    </cofactor>
</comment>
<dbReference type="GO" id="GO:0010629">
    <property type="term" value="P:negative regulation of gene expression"/>
    <property type="evidence" value="ECO:0007669"/>
    <property type="project" value="UniProtKB-ARBA"/>
</dbReference>
<dbReference type="Proteomes" id="UP000193498">
    <property type="component" value="Unassembled WGS sequence"/>
</dbReference>
<evidence type="ECO:0000313" key="9">
    <source>
        <dbReference type="EMBL" id="ORX92810.1"/>
    </source>
</evidence>
<evidence type="ECO:0000259" key="7">
    <source>
        <dbReference type="Pfam" id="PF03828"/>
    </source>
</evidence>
<keyword evidence="4 9" id="KW-0808">Transferase</keyword>
<dbReference type="SUPFAM" id="SSF81301">
    <property type="entry name" value="Nucleotidyltransferase"/>
    <property type="match status" value="1"/>
</dbReference>
<dbReference type="GO" id="GO:0003729">
    <property type="term" value="F:mRNA binding"/>
    <property type="evidence" value="ECO:0007669"/>
    <property type="project" value="TreeGrafter"/>
</dbReference>
<feature type="non-terminal residue" evidence="9">
    <location>
        <position position="320"/>
    </location>
</feature>
<dbReference type="GO" id="GO:1990817">
    <property type="term" value="F:poly(A) RNA polymerase activity"/>
    <property type="evidence" value="ECO:0007669"/>
    <property type="project" value="UniProtKB-EC"/>
</dbReference>
<dbReference type="InterPro" id="IPR043519">
    <property type="entry name" value="NT_sf"/>
</dbReference>
<dbReference type="EMBL" id="MCFE01000259">
    <property type="protein sequence ID" value="ORX92810.1"/>
    <property type="molecule type" value="Genomic_DNA"/>
</dbReference>
<dbReference type="EC" id="2.7.7.19" evidence="3"/>
<dbReference type="PANTHER" id="PTHR23092:SF15">
    <property type="entry name" value="INACTIVE NON-CANONICAL POLY(A) RNA POLYMERASE PROTEIN TRF4-2-RELATED"/>
    <property type="match status" value="1"/>
</dbReference>
<dbReference type="OrthoDB" id="273917at2759"/>
<feature type="domain" description="PAP-associated" evidence="7">
    <location>
        <begin position="194"/>
        <end position="252"/>
    </location>
</feature>
<dbReference type="Gene3D" id="3.30.460.10">
    <property type="entry name" value="Beta Polymerase, domain 2"/>
    <property type="match status" value="1"/>
</dbReference>